<dbReference type="GO" id="GO:0031012">
    <property type="term" value="C:extracellular matrix"/>
    <property type="evidence" value="ECO:0007669"/>
    <property type="project" value="TreeGrafter"/>
</dbReference>
<sequence>MNVWIVFLLCFGSGLAQTIARCPNPGDIRPCSCSVKKNGLDVICESTDHGHINKALTALKQQNSVIFYLKLRHNNLPKLPGFVFLGLVVQHLAIHNSSLATVEENSLSSIAKGLTQLDLSQNSLATVPSPALANLHALIILNLNRNKIHELRSKSFAGLDTLEILSLYENKINSIDPDAFKGLDE</sequence>
<reference evidence="5 6" key="1">
    <citation type="journal article" date="2021" name="J. Hered.">
        <title>A chromosome-level genome assembly of the parasitoid wasp, Cotesia glomerata (Hymenoptera: Braconidae).</title>
        <authorList>
            <person name="Pinto B.J."/>
            <person name="Weis J.J."/>
            <person name="Gamble T."/>
            <person name="Ode P.J."/>
            <person name="Paul R."/>
            <person name="Zaspel J.M."/>
        </authorList>
    </citation>
    <scope>NUCLEOTIDE SEQUENCE [LARGE SCALE GENOMIC DNA]</scope>
    <source>
        <strain evidence="5">CgM1</strain>
    </source>
</reference>
<dbReference type="PANTHER" id="PTHR24373">
    <property type="entry name" value="SLIT RELATED LEUCINE-RICH REPEAT NEURONAL PROTEIN"/>
    <property type="match status" value="1"/>
</dbReference>
<feature type="signal peptide" evidence="4">
    <location>
        <begin position="1"/>
        <end position="16"/>
    </location>
</feature>
<evidence type="ECO:0000313" key="6">
    <source>
        <dbReference type="Proteomes" id="UP000826195"/>
    </source>
</evidence>
<keyword evidence="2 4" id="KW-0732">Signal</keyword>
<dbReference type="InterPro" id="IPR050328">
    <property type="entry name" value="Dev_Immune_Receptor"/>
</dbReference>
<evidence type="ECO:0000256" key="3">
    <source>
        <dbReference type="ARBA" id="ARBA00022737"/>
    </source>
</evidence>
<dbReference type="PANTHER" id="PTHR24373:SF370">
    <property type="entry name" value="FISH-LIPS, ISOFORM E"/>
    <property type="match status" value="1"/>
</dbReference>
<dbReference type="SUPFAM" id="SSF52058">
    <property type="entry name" value="L domain-like"/>
    <property type="match status" value="1"/>
</dbReference>
<accession>A0AAV7IJK9</accession>
<dbReference type="Pfam" id="PF13855">
    <property type="entry name" value="LRR_8"/>
    <property type="match status" value="1"/>
</dbReference>
<feature type="chain" id="PRO_5043462456" evidence="4">
    <location>
        <begin position="17"/>
        <end position="185"/>
    </location>
</feature>
<name>A0AAV7IJK9_COTGL</name>
<comment type="caution">
    <text evidence="5">The sequence shown here is derived from an EMBL/GenBank/DDBJ whole genome shotgun (WGS) entry which is preliminary data.</text>
</comment>
<dbReference type="EMBL" id="JAHXZJ010000374">
    <property type="protein sequence ID" value="KAH0561635.1"/>
    <property type="molecule type" value="Genomic_DNA"/>
</dbReference>
<gene>
    <name evidence="5" type="ORF">KQX54_018249</name>
</gene>
<evidence type="ECO:0000256" key="2">
    <source>
        <dbReference type="ARBA" id="ARBA00022729"/>
    </source>
</evidence>
<dbReference type="AlphaFoldDB" id="A0AAV7IJK9"/>
<dbReference type="Gene3D" id="3.80.10.10">
    <property type="entry name" value="Ribonuclease Inhibitor"/>
    <property type="match status" value="1"/>
</dbReference>
<evidence type="ECO:0000313" key="5">
    <source>
        <dbReference type="EMBL" id="KAH0561635.1"/>
    </source>
</evidence>
<dbReference type="GO" id="GO:0005615">
    <property type="term" value="C:extracellular space"/>
    <property type="evidence" value="ECO:0007669"/>
    <property type="project" value="TreeGrafter"/>
</dbReference>
<dbReference type="InterPro" id="IPR003591">
    <property type="entry name" value="Leu-rich_rpt_typical-subtyp"/>
</dbReference>
<evidence type="ECO:0000256" key="4">
    <source>
        <dbReference type="SAM" id="SignalP"/>
    </source>
</evidence>
<dbReference type="SMART" id="SM00369">
    <property type="entry name" value="LRR_TYP"/>
    <property type="match status" value="3"/>
</dbReference>
<keyword evidence="3" id="KW-0677">Repeat</keyword>
<keyword evidence="6" id="KW-1185">Reference proteome</keyword>
<dbReference type="InterPro" id="IPR001611">
    <property type="entry name" value="Leu-rich_rpt"/>
</dbReference>
<proteinExistence type="predicted"/>
<evidence type="ECO:0000256" key="1">
    <source>
        <dbReference type="ARBA" id="ARBA00022614"/>
    </source>
</evidence>
<dbReference type="Pfam" id="PF00560">
    <property type="entry name" value="LRR_1"/>
    <property type="match status" value="1"/>
</dbReference>
<dbReference type="InterPro" id="IPR032675">
    <property type="entry name" value="LRR_dom_sf"/>
</dbReference>
<dbReference type="Proteomes" id="UP000826195">
    <property type="component" value="Unassembled WGS sequence"/>
</dbReference>
<organism evidence="5 6">
    <name type="scientific">Cotesia glomerata</name>
    <name type="common">Lepidopteran parasitic wasp</name>
    <name type="synonym">Apanteles glomeratus</name>
    <dbReference type="NCBI Taxonomy" id="32391"/>
    <lineage>
        <taxon>Eukaryota</taxon>
        <taxon>Metazoa</taxon>
        <taxon>Ecdysozoa</taxon>
        <taxon>Arthropoda</taxon>
        <taxon>Hexapoda</taxon>
        <taxon>Insecta</taxon>
        <taxon>Pterygota</taxon>
        <taxon>Neoptera</taxon>
        <taxon>Endopterygota</taxon>
        <taxon>Hymenoptera</taxon>
        <taxon>Apocrita</taxon>
        <taxon>Ichneumonoidea</taxon>
        <taxon>Braconidae</taxon>
        <taxon>Microgastrinae</taxon>
        <taxon>Cotesia</taxon>
    </lineage>
</organism>
<protein>
    <submittedName>
        <fullName evidence="5">Uncharacterized protein</fullName>
    </submittedName>
</protein>
<keyword evidence="1" id="KW-0433">Leucine-rich repeat</keyword>